<evidence type="ECO:0000256" key="1">
    <source>
        <dbReference type="ARBA" id="ARBA00023211"/>
    </source>
</evidence>
<dbReference type="InterPro" id="IPR005479">
    <property type="entry name" value="CPAse_ATP-bd"/>
</dbReference>
<dbReference type="RefSeq" id="WP_126834381.1">
    <property type="nucleotide sequence ID" value="NZ_PIPT01000008.1"/>
</dbReference>
<dbReference type="SUPFAM" id="SSF56059">
    <property type="entry name" value="Glutathione synthetase ATP-binding domain-like"/>
    <property type="match status" value="1"/>
</dbReference>
<organism evidence="4 5">
    <name type="scientific">Pseudidiomarina aquimaris</name>
    <dbReference type="NCBI Taxonomy" id="641841"/>
    <lineage>
        <taxon>Bacteria</taxon>
        <taxon>Pseudomonadati</taxon>
        <taxon>Pseudomonadota</taxon>
        <taxon>Gammaproteobacteria</taxon>
        <taxon>Alteromonadales</taxon>
        <taxon>Idiomarinaceae</taxon>
        <taxon>Pseudidiomarina</taxon>
    </lineage>
</organism>
<dbReference type="AlphaFoldDB" id="A0A432XD08"/>
<dbReference type="EMBL" id="PIPT01000008">
    <property type="protein sequence ID" value="RUO46560.1"/>
    <property type="molecule type" value="Genomic_DNA"/>
</dbReference>
<accession>A0A432XD08</accession>
<keyword evidence="2" id="KW-0547">Nucleotide-binding</keyword>
<dbReference type="GO" id="GO:0009432">
    <property type="term" value="P:SOS response"/>
    <property type="evidence" value="ECO:0007669"/>
    <property type="project" value="TreeGrafter"/>
</dbReference>
<dbReference type="GO" id="GO:0005524">
    <property type="term" value="F:ATP binding"/>
    <property type="evidence" value="ECO:0007669"/>
    <property type="project" value="UniProtKB-UniRule"/>
</dbReference>
<dbReference type="InterPro" id="IPR013815">
    <property type="entry name" value="ATP_grasp_subdomain_1"/>
</dbReference>
<keyword evidence="5" id="KW-1185">Reference proteome</keyword>
<reference evidence="5" key="1">
    <citation type="journal article" date="2018" name="Front. Microbiol.">
        <title>Genome-Based Analysis Reveals the Taxonomy and Diversity of the Family Idiomarinaceae.</title>
        <authorList>
            <person name="Liu Y."/>
            <person name="Lai Q."/>
            <person name="Shao Z."/>
        </authorList>
    </citation>
    <scope>NUCLEOTIDE SEQUENCE [LARGE SCALE GENOMIC DNA]</scope>
    <source>
        <strain evidence="5">SW15</strain>
    </source>
</reference>
<gene>
    <name evidence="4" type="ORF">CWE21_10400</name>
</gene>
<dbReference type="Pfam" id="PF02786">
    <property type="entry name" value="CPSase_L_D2"/>
    <property type="match status" value="1"/>
</dbReference>
<dbReference type="PANTHER" id="PTHR21621">
    <property type="entry name" value="RIBOSOMAL PROTEIN S6 MODIFICATION PROTEIN"/>
    <property type="match status" value="1"/>
</dbReference>
<dbReference type="PROSITE" id="PS50975">
    <property type="entry name" value="ATP_GRASP"/>
    <property type="match status" value="1"/>
</dbReference>
<comment type="caution">
    <text evidence="4">The sequence shown here is derived from an EMBL/GenBank/DDBJ whole genome shotgun (WGS) entry which is preliminary data.</text>
</comment>
<evidence type="ECO:0000313" key="5">
    <source>
        <dbReference type="Proteomes" id="UP000286678"/>
    </source>
</evidence>
<evidence type="ECO:0000259" key="3">
    <source>
        <dbReference type="PROSITE" id="PS50975"/>
    </source>
</evidence>
<name>A0A432XD08_9GAMM</name>
<proteinExistence type="predicted"/>
<dbReference type="GO" id="GO:0018169">
    <property type="term" value="F:ribosomal S6-glutamic acid ligase activity"/>
    <property type="evidence" value="ECO:0007669"/>
    <property type="project" value="TreeGrafter"/>
</dbReference>
<evidence type="ECO:0000313" key="4">
    <source>
        <dbReference type="EMBL" id="RUO46560.1"/>
    </source>
</evidence>
<dbReference type="PANTHER" id="PTHR21621:SF0">
    <property type="entry name" value="BETA-CITRYLGLUTAMATE SYNTHASE B-RELATED"/>
    <property type="match status" value="1"/>
</dbReference>
<dbReference type="Gene3D" id="3.30.1490.20">
    <property type="entry name" value="ATP-grasp fold, A domain"/>
    <property type="match status" value="1"/>
</dbReference>
<dbReference type="GO" id="GO:0046872">
    <property type="term" value="F:metal ion binding"/>
    <property type="evidence" value="ECO:0007669"/>
    <property type="project" value="InterPro"/>
</dbReference>
<protein>
    <submittedName>
        <fullName evidence="4">Cyanophycin synthetase</fullName>
    </submittedName>
</protein>
<dbReference type="Gene3D" id="3.30.470.20">
    <property type="entry name" value="ATP-grasp fold, B domain"/>
    <property type="match status" value="1"/>
</dbReference>
<dbReference type="Proteomes" id="UP000286678">
    <property type="component" value="Unassembled WGS sequence"/>
</dbReference>
<feature type="domain" description="ATP-grasp" evidence="3">
    <location>
        <begin position="231"/>
        <end position="492"/>
    </location>
</feature>
<dbReference type="PROSITE" id="PS00866">
    <property type="entry name" value="CPSASE_1"/>
    <property type="match status" value="1"/>
</dbReference>
<keyword evidence="2" id="KW-0067">ATP-binding</keyword>
<keyword evidence="1" id="KW-0464">Manganese</keyword>
<dbReference type="InterPro" id="IPR011761">
    <property type="entry name" value="ATP-grasp"/>
</dbReference>
<sequence length="620" mass="67682">MTQKSLIEFSHHRYLPGYLRGRRQPGLIVSLKPSSALLNGLAKPEKSRDLARLANQFNDYCGTAENHENTPSQYDWLALLKQIGICTSSVLQYFKFPQLDNPEILFAPTSDKYLQKPTQLLITIPHCDPSLNLKALKLVLDIISDALIRENFELPITKISDVLSDIKKNLNFSVNALFLKAAYDNEMPVLVLNGGTVQYGFGARSEWFEHTFSMQTTNISVRMARDKTKCSLRLQQAGLPVAPNTKVRSTEEALQFGKHVGFPIVIKPANLDGGTAVTANLSTPNEVRAAVQKVQKVSKQIRAEKHIIGRDYRLTVLDGRVVWAVERVPGGVFGDGENTVEQLIAKENETLNRRQGPAQTLQPLTLNNESMSLLTKQKLSKDTVPTKGTFVRLSSIANVATGGRPVPVFEQVHPDNIKLAERAARALRLDIAGVDILIRDITKSWREVGGVICEVNGQPDLGATTALHLYSDVLRSRVAGTGRIPIIAVVGGAKAAALIKRGVEATSDAVSLGWMSTSAIGIGDAVLQTGKFKSFSGSQILLTDNQVEALIFQVSGEDILQTGLPSDRLDLVIIADEISPPPLHREIEKSLIPACSGDVIRLAGDVSEQTAVDSIMRLLT</sequence>
<dbReference type="GO" id="GO:0005737">
    <property type="term" value="C:cytoplasm"/>
    <property type="evidence" value="ECO:0007669"/>
    <property type="project" value="TreeGrafter"/>
</dbReference>
<dbReference type="OrthoDB" id="9803907at2"/>
<evidence type="ECO:0000256" key="2">
    <source>
        <dbReference type="PROSITE-ProRule" id="PRU00409"/>
    </source>
</evidence>